<dbReference type="AlphaFoldDB" id="A0A381XEL3"/>
<evidence type="ECO:0000313" key="3">
    <source>
        <dbReference type="EMBL" id="SVA63189.1"/>
    </source>
</evidence>
<dbReference type="PANTHER" id="PTHR43861">
    <property type="entry name" value="TRANS-ACONITATE 2-METHYLTRANSFERASE-RELATED"/>
    <property type="match status" value="1"/>
</dbReference>
<accession>A0A381XEL3</accession>
<sequence>MRCRHCNTSVDLVLVDLGSSPPSNSYLTAGSLQSPETWFPLRVLVCESCWLVQTEDFADVSSLFNADYSYFSGYSSTWIEHCQRFADETTKRFGLDSSSRVIEVASNDGSLLNFFHKKGMGCTGIEPTSNTAASARALGLEIVEVFLDAKTANDLVEEGYIADLLIANNVLAHVPDIAGFAHGCRQLLGADGVASFEFAYLVELVSETLFDTIYHEHFSYLSLTSVEEIFKTVGLNIFDIKQIPTHGGSLRVYAHRAESTSFTTSDSVGRLREHEASIGVASSMFYAGFQERADQIKDDLMQFLIQAARSDLLLVGYGAAAKGNTLLNYAGVRPNLIPYVVDNNPAKQGKYLPGSRIPIVAEHRIVEDRPDLVLVLPWNIRDEVGQRLAGLNGWSGSMVTAVPELRVD</sequence>
<dbReference type="PANTHER" id="PTHR43861:SF5">
    <property type="entry name" value="BLL5978 PROTEIN"/>
    <property type="match status" value="1"/>
</dbReference>
<dbReference type="Pfam" id="PF08421">
    <property type="entry name" value="Methyltransf_13"/>
    <property type="match status" value="1"/>
</dbReference>
<dbReference type="InterPro" id="IPR029063">
    <property type="entry name" value="SAM-dependent_MTases_sf"/>
</dbReference>
<dbReference type="Gene3D" id="6.10.250.3100">
    <property type="match status" value="1"/>
</dbReference>
<reference evidence="3" key="1">
    <citation type="submission" date="2018-05" db="EMBL/GenBank/DDBJ databases">
        <authorList>
            <person name="Lanie J.A."/>
            <person name="Ng W.-L."/>
            <person name="Kazmierczak K.M."/>
            <person name="Andrzejewski T.M."/>
            <person name="Davidsen T.M."/>
            <person name="Wayne K.J."/>
            <person name="Tettelin H."/>
            <person name="Glass J.I."/>
            <person name="Rusch D."/>
            <person name="Podicherti R."/>
            <person name="Tsui H.-C.T."/>
            <person name="Winkler M.E."/>
        </authorList>
    </citation>
    <scope>NUCLEOTIDE SEQUENCE</scope>
</reference>
<dbReference type="Pfam" id="PF13489">
    <property type="entry name" value="Methyltransf_23"/>
    <property type="match status" value="1"/>
</dbReference>
<dbReference type="InterPro" id="IPR013691">
    <property type="entry name" value="MeTrfase_14"/>
</dbReference>
<dbReference type="InterPro" id="IPR038576">
    <property type="entry name" value="Methyltransf_Zn-bd_dom_put_sf"/>
</dbReference>
<dbReference type="Pfam" id="PF08484">
    <property type="entry name" value="Methyltransf_14"/>
    <property type="match status" value="1"/>
</dbReference>
<feature type="domain" description="C-methyltransferase" evidence="2">
    <location>
        <begin position="244"/>
        <end position="403"/>
    </location>
</feature>
<dbReference type="InterPro" id="IPR013630">
    <property type="entry name" value="Methyltransf_Zn-bd_dom_put"/>
</dbReference>
<evidence type="ECO:0008006" key="4">
    <source>
        <dbReference type="Google" id="ProtNLM"/>
    </source>
</evidence>
<dbReference type="EMBL" id="UINC01014903">
    <property type="protein sequence ID" value="SVA63189.1"/>
    <property type="molecule type" value="Genomic_DNA"/>
</dbReference>
<organism evidence="3">
    <name type="scientific">marine metagenome</name>
    <dbReference type="NCBI Taxonomy" id="408172"/>
    <lineage>
        <taxon>unclassified sequences</taxon>
        <taxon>metagenomes</taxon>
        <taxon>ecological metagenomes</taxon>
    </lineage>
</organism>
<proteinExistence type="predicted"/>
<name>A0A381XEL3_9ZZZZ</name>
<protein>
    <recommendedName>
        <fullName evidence="4">C-methyltransferase domain-containing protein</fullName>
    </recommendedName>
</protein>
<dbReference type="Gene3D" id="3.40.50.150">
    <property type="entry name" value="Vaccinia Virus protein VP39"/>
    <property type="match status" value="1"/>
</dbReference>
<gene>
    <name evidence="3" type="ORF">METZ01_LOCUS116043</name>
</gene>
<evidence type="ECO:0000259" key="1">
    <source>
        <dbReference type="Pfam" id="PF08421"/>
    </source>
</evidence>
<dbReference type="Gene3D" id="6.20.50.110">
    <property type="entry name" value="Methyltransferase, zinc-binding domain"/>
    <property type="match status" value="1"/>
</dbReference>
<feature type="domain" description="Methyltransferase putative zinc binding" evidence="1">
    <location>
        <begin position="3"/>
        <end position="64"/>
    </location>
</feature>
<evidence type="ECO:0000259" key="2">
    <source>
        <dbReference type="Pfam" id="PF08484"/>
    </source>
</evidence>
<dbReference type="Gene3D" id="3.40.50.720">
    <property type="entry name" value="NAD(P)-binding Rossmann-like Domain"/>
    <property type="match status" value="1"/>
</dbReference>
<dbReference type="SUPFAM" id="SSF53335">
    <property type="entry name" value="S-adenosyl-L-methionine-dependent methyltransferases"/>
    <property type="match status" value="1"/>
</dbReference>